<reference evidence="2 3" key="1">
    <citation type="submission" date="2015-09" db="EMBL/GenBank/DDBJ databases">
        <title>Complete genome sequence of Defluviimonas alba cai42t isolated from an oilfield in Xinjiang.</title>
        <authorList>
            <person name="Geng S."/>
            <person name="Pan X."/>
            <person name="Wu X."/>
        </authorList>
    </citation>
    <scope>NUCLEOTIDE SEQUENCE [LARGE SCALE GENOMIC DNA]</scope>
    <source>
        <strain evidence="3">cai42</strain>
    </source>
</reference>
<keyword evidence="3" id="KW-1185">Reference proteome</keyword>
<dbReference type="AlphaFoldDB" id="A0A159Z0D2"/>
<evidence type="ECO:0000256" key="1">
    <source>
        <dbReference type="SAM" id="MobiDB-lite"/>
    </source>
</evidence>
<dbReference type="KEGG" id="daa:AKL17_0968"/>
<dbReference type="EMBL" id="CP012661">
    <property type="protein sequence ID" value="AMY68227.1"/>
    <property type="molecule type" value="Genomic_DNA"/>
</dbReference>
<organism evidence="2 3">
    <name type="scientific">Frigidibacter mobilis</name>
    <dbReference type="NCBI Taxonomy" id="1335048"/>
    <lineage>
        <taxon>Bacteria</taxon>
        <taxon>Pseudomonadati</taxon>
        <taxon>Pseudomonadota</taxon>
        <taxon>Alphaproteobacteria</taxon>
        <taxon>Rhodobacterales</taxon>
        <taxon>Paracoccaceae</taxon>
        <taxon>Frigidibacter</taxon>
    </lineage>
</organism>
<accession>A0A159Z0D2</accession>
<name>A0A159Z0D2_9RHOB</name>
<feature type="region of interest" description="Disordered" evidence="1">
    <location>
        <begin position="18"/>
        <end position="51"/>
    </location>
</feature>
<proteinExistence type="predicted"/>
<dbReference type="STRING" id="1335048.AKL17_0968"/>
<evidence type="ECO:0000313" key="3">
    <source>
        <dbReference type="Proteomes" id="UP000076128"/>
    </source>
</evidence>
<sequence length="51" mass="5461">MKPQPRWMASVLAETARAAANPTPLPWQRKAGPVRAPRAAAAPPFRAAART</sequence>
<protein>
    <submittedName>
        <fullName evidence="2">Uncharacterized protein</fullName>
    </submittedName>
</protein>
<evidence type="ECO:0000313" key="2">
    <source>
        <dbReference type="EMBL" id="AMY68227.1"/>
    </source>
</evidence>
<gene>
    <name evidence="2" type="ORF">AKL17_0968</name>
</gene>
<dbReference type="Proteomes" id="UP000076128">
    <property type="component" value="Chromosome"/>
</dbReference>
<feature type="compositionally biased region" description="Low complexity" evidence="1">
    <location>
        <begin position="31"/>
        <end position="51"/>
    </location>
</feature>
<dbReference type="RefSeq" id="WP_166507002.1">
    <property type="nucleotide sequence ID" value="NZ_CP012661.1"/>
</dbReference>